<protein>
    <submittedName>
        <fullName evidence="1">Uncharacterized protein</fullName>
    </submittedName>
</protein>
<sequence length="78" mass="8803">MKPEFYHVGVKFFSSNSGTYVYRVPSSSKLKITKGDLVIVPPNLMRNSPTVATVEQVSYDYKEKKNINYVTILGVSKL</sequence>
<organism evidence="1 2">
    <name type="scientific">Pectobacterium phage DU_PP_V</name>
    <dbReference type="NCBI Taxonomy" id="2041492"/>
    <lineage>
        <taxon>Viruses</taxon>
        <taxon>Duplodnaviria</taxon>
        <taxon>Heunggongvirae</taxon>
        <taxon>Uroviricota</taxon>
        <taxon>Caudoviricetes</taxon>
        <taxon>Demerecviridae</taxon>
        <taxon>Mccorquodalevirinae</taxon>
        <taxon>Hongcheonvirus</taxon>
        <taxon>Hongcheonvirus DUPPV</taxon>
    </lineage>
</organism>
<proteinExistence type="predicted"/>
<keyword evidence="2" id="KW-1185">Reference proteome</keyword>
<evidence type="ECO:0000313" key="2">
    <source>
        <dbReference type="Proteomes" id="UP000240663"/>
    </source>
</evidence>
<accession>A0A2D2W6U9</accession>
<name>A0A2D2W6U9_9CAUD</name>
<dbReference type="EMBL" id="MF979564">
    <property type="protein sequence ID" value="ATS94022.1"/>
    <property type="molecule type" value="Genomic_DNA"/>
</dbReference>
<evidence type="ECO:0000313" key="1">
    <source>
        <dbReference type="EMBL" id="ATS94022.1"/>
    </source>
</evidence>
<reference evidence="1 2" key="1">
    <citation type="submission" date="2017-09" db="EMBL/GenBank/DDBJ databases">
        <title>Complete genome sequence of bacteriophage (DU_PP_V) infecting Pectobacterium spp.</title>
        <authorList>
            <person name="Park T.-H."/>
        </authorList>
    </citation>
    <scope>NUCLEOTIDE SEQUENCE [LARGE SCALE GENOMIC DNA]</scope>
</reference>
<dbReference type="Proteomes" id="UP000240663">
    <property type="component" value="Segment"/>
</dbReference>
<gene>
    <name evidence="1" type="ORF">P13BB106kb_p038</name>
</gene>